<feature type="signal peptide" evidence="2">
    <location>
        <begin position="1"/>
        <end position="20"/>
    </location>
</feature>
<accession>A0A3P8ERW6</accession>
<keyword evidence="4" id="KW-1185">Reference proteome</keyword>
<evidence type="ECO:0000256" key="1">
    <source>
        <dbReference type="SAM" id="MobiDB-lite"/>
    </source>
</evidence>
<gene>
    <name evidence="3" type="ORF">HPBE_LOCUS17796</name>
</gene>
<dbReference type="EMBL" id="UZAH01030267">
    <property type="protein sequence ID" value="VDP09916.1"/>
    <property type="molecule type" value="Genomic_DNA"/>
</dbReference>
<evidence type="ECO:0000313" key="3">
    <source>
        <dbReference type="EMBL" id="VDP09916.1"/>
    </source>
</evidence>
<feature type="region of interest" description="Disordered" evidence="1">
    <location>
        <begin position="104"/>
        <end position="130"/>
    </location>
</feature>
<feature type="chain" id="PRO_5044596737" evidence="2">
    <location>
        <begin position="21"/>
        <end position="162"/>
    </location>
</feature>
<dbReference type="Pfam" id="PF03564">
    <property type="entry name" value="DUF1759"/>
    <property type="match status" value="1"/>
</dbReference>
<keyword evidence="2" id="KW-0732">Signal</keyword>
<proteinExistence type="predicted"/>
<reference evidence="5" key="2">
    <citation type="submission" date="2019-09" db="UniProtKB">
        <authorList>
            <consortium name="WormBaseParasite"/>
        </authorList>
    </citation>
    <scope>IDENTIFICATION</scope>
</reference>
<evidence type="ECO:0000313" key="4">
    <source>
        <dbReference type="Proteomes" id="UP000050761"/>
    </source>
</evidence>
<dbReference type="Proteomes" id="UP000050761">
    <property type="component" value="Unassembled WGS sequence"/>
</dbReference>
<sequence length="162" mass="18344">IRTATGAVIIFIIFETTINTSVIEQDHLVEIGRLYLIAVSGKQRHFLKNWSTIHRCFNIQLPRFSGSKRDWNAFWAILKSNIDEQLISNVMKFNYLQQTLTGEAKQNPGSSHDSDEGNFRDPGSSDDSDIAIFGRAGFRIIRNRINPAGYPKMHDSDPMSSV</sequence>
<dbReference type="OrthoDB" id="5864015at2759"/>
<reference evidence="3 4" key="1">
    <citation type="submission" date="2018-11" db="EMBL/GenBank/DDBJ databases">
        <authorList>
            <consortium name="Pathogen Informatics"/>
        </authorList>
    </citation>
    <scope>NUCLEOTIDE SEQUENCE [LARGE SCALE GENOMIC DNA]</scope>
</reference>
<dbReference type="InterPro" id="IPR005312">
    <property type="entry name" value="DUF1759"/>
</dbReference>
<evidence type="ECO:0000256" key="2">
    <source>
        <dbReference type="SAM" id="SignalP"/>
    </source>
</evidence>
<evidence type="ECO:0000313" key="5">
    <source>
        <dbReference type="WBParaSite" id="HPBE_0001779701-mRNA-1"/>
    </source>
</evidence>
<name>A0A3P8ERW6_HELPZ</name>
<protein>
    <submittedName>
        <fullName evidence="5">Tyrosine-protein phosphatase domain-containing protein</fullName>
    </submittedName>
</protein>
<feature type="non-terminal residue" evidence="3">
    <location>
        <position position="1"/>
    </location>
</feature>
<organism evidence="3">
    <name type="scientific">Heligmosomoides polygyrus</name>
    <name type="common">Parasitic roundworm</name>
    <dbReference type="NCBI Taxonomy" id="6339"/>
    <lineage>
        <taxon>Eukaryota</taxon>
        <taxon>Metazoa</taxon>
        <taxon>Ecdysozoa</taxon>
        <taxon>Nematoda</taxon>
        <taxon>Chromadorea</taxon>
        <taxon>Rhabditida</taxon>
        <taxon>Rhabditina</taxon>
        <taxon>Rhabditomorpha</taxon>
        <taxon>Strongyloidea</taxon>
        <taxon>Heligmosomidae</taxon>
        <taxon>Heligmosomoides</taxon>
    </lineage>
</organism>
<dbReference type="AlphaFoldDB" id="A0A3P8ERW6"/>
<dbReference type="WBParaSite" id="HPBE_0001779701-mRNA-1">
    <property type="protein sequence ID" value="HPBE_0001779701-mRNA-1"/>
    <property type="gene ID" value="HPBE_0001779701"/>
</dbReference>